<dbReference type="SUPFAM" id="SSF51294">
    <property type="entry name" value="Hedgehog/intein (Hint) domain"/>
    <property type="match status" value="1"/>
</dbReference>
<organism evidence="10 11">
    <name type="scientific">Paracoccus rhizosphaerae</name>
    <dbReference type="NCBI Taxonomy" id="1133347"/>
    <lineage>
        <taxon>Bacteria</taxon>
        <taxon>Pseudomonadati</taxon>
        <taxon>Pseudomonadota</taxon>
        <taxon>Alphaproteobacteria</taxon>
        <taxon>Rhodobacterales</taxon>
        <taxon>Paracoccaceae</taxon>
        <taxon>Paracoccus</taxon>
    </lineage>
</organism>
<dbReference type="Pfam" id="PF00353">
    <property type="entry name" value="HemolysinCabind"/>
    <property type="match status" value="9"/>
</dbReference>
<dbReference type="PANTHER" id="PTHR38340:SF1">
    <property type="entry name" value="S-LAYER PROTEIN"/>
    <property type="match status" value="1"/>
</dbReference>
<keyword evidence="7" id="KW-0472">Membrane</keyword>
<dbReference type="InterPro" id="IPR050557">
    <property type="entry name" value="RTX_toxin/Mannuronan_C5-epim"/>
</dbReference>
<feature type="domain" description="Hedgehog/Intein (Hint)" evidence="9">
    <location>
        <begin position="697"/>
        <end position="843"/>
    </location>
</feature>
<protein>
    <submittedName>
        <fullName evidence="10">Hint domain-containing protein</fullName>
    </submittedName>
</protein>
<dbReference type="PRINTS" id="PR00313">
    <property type="entry name" value="CABNDNGRPT"/>
</dbReference>
<evidence type="ECO:0000256" key="5">
    <source>
        <dbReference type="ARBA" id="ARBA00022737"/>
    </source>
</evidence>
<keyword evidence="6" id="KW-0843">Virulence</keyword>
<evidence type="ECO:0000256" key="7">
    <source>
        <dbReference type="ARBA" id="ARBA00023136"/>
    </source>
</evidence>
<dbReference type="InterPro" id="IPR036844">
    <property type="entry name" value="Hint_dom_sf"/>
</dbReference>
<feature type="region of interest" description="Disordered" evidence="8">
    <location>
        <begin position="473"/>
        <end position="504"/>
    </location>
</feature>
<dbReference type="PANTHER" id="PTHR38340">
    <property type="entry name" value="S-LAYER PROTEIN"/>
    <property type="match status" value="1"/>
</dbReference>
<name>A0ABV6CL44_9RHOB</name>
<gene>
    <name evidence="10" type="ORF">ACFFIZ_14405</name>
</gene>
<keyword evidence="4" id="KW-0800">Toxin</keyword>
<keyword evidence="3" id="KW-0964">Secreted</keyword>
<evidence type="ECO:0000256" key="2">
    <source>
        <dbReference type="ARBA" id="ARBA00004613"/>
    </source>
</evidence>
<accession>A0ABV6CL44</accession>
<comment type="caution">
    <text evidence="10">The sequence shown here is derived from an EMBL/GenBank/DDBJ whole genome shotgun (WGS) entry which is preliminary data.</text>
</comment>
<comment type="subcellular location">
    <subcellularLocation>
        <location evidence="1">Membrane</location>
    </subcellularLocation>
    <subcellularLocation>
        <location evidence="2">Secreted</location>
    </subcellularLocation>
</comment>
<evidence type="ECO:0000313" key="10">
    <source>
        <dbReference type="EMBL" id="MFC0201465.1"/>
    </source>
</evidence>
<evidence type="ECO:0000256" key="6">
    <source>
        <dbReference type="ARBA" id="ARBA00023026"/>
    </source>
</evidence>
<evidence type="ECO:0000259" key="9">
    <source>
        <dbReference type="Pfam" id="PF13403"/>
    </source>
</evidence>
<dbReference type="Pfam" id="PF13403">
    <property type="entry name" value="Hint_2"/>
    <property type="match status" value="1"/>
</dbReference>
<dbReference type="PRINTS" id="PR01488">
    <property type="entry name" value="RTXTOXINA"/>
</dbReference>
<evidence type="ECO:0000256" key="3">
    <source>
        <dbReference type="ARBA" id="ARBA00022525"/>
    </source>
</evidence>
<reference evidence="10 11" key="1">
    <citation type="submission" date="2024-09" db="EMBL/GenBank/DDBJ databases">
        <authorList>
            <person name="Sun Q."/>
            <person name="Mori K."/>
        </authorList>
    </citation>
    <scope>NUCLEOTIDE SEQUENCE [LARGE SCALE GENOMIC DNA]</scope>
    <source>
        <strain evidence="10 11">CCM 7904</strain>
    </source>
</reference>
<dbReference type="EMBL" id="JBHLWQ010000134">
    <property type="protein sequence ID" value="MFC0201465.1"/>
    <property type="molecule type" value="Genomic_DNA"/>
</dbReference>
<proteinExistence type="predicted"/>
<dbReference type="RefSeq" id="WP_265506995.1">
    <property type="nucleotide sequence ID" value="NZ_JAOTBE010000021.1"/>
</dbReference>
<evidence type="ECO:0000256" key="8">
    <source>
        <dbReference type="SAM" id="MobiDB-lite"/>
    </source>
</evidence>
<dbReference type="InterPro" id="IPR011049">
    <property type="entry name" value="Serralysin-like_metalloprot_C"/>
</dbReference>
<dbReference type="InterPro" id="IPR028992">
    <property type="entry name" value="Hedgehog/Intein_dom"/>
</dbReference>
<dbReference type="PROSITE" id="PS00330">
    <property type="entry name" value="HEMOLYSIN_CALCIUM"/>
    <property type="match status" value="6"/>
</dbReference>
<dbReference type="Gene3D" id="2.150.10.10">
    <property type="entry name" value="Serralysin-like metalloprotease, C-terminal"/>
    <property type="match status" value="2"/>
</dbReference>
<evidence type="ECO:0000256" key="4">
    <source>
        <dbReference type="ARBA" id="ARBA00022656"/>
    </source>
</evidence>
<dbReference type="SUPFAM" id="SSF51120">
    <property type="entry name" value="beta-Roll"/>
    <property type="match status" value="4"/>
</dbReference>
<dbReference type="Gene3D" id="2.160.20.160">
    <property type="match status" value="1"/>
</dbReference>
<dbReference type="InterPro" id="IPR001343">
    <property type="entry name" value="Hemolysn_Ca-bd"/>
</dbReference>
<keyword evidence="11" id="KW-1185">Reference proteome</keyword>
<dbReference type="InterPro" id="IPR003995">
    <property type="entry name" value="RTX_toxin_determinant-A"/>
</dbReference>
<dbReference type="InterPro" id="IPR018511">
    <property type="entry name" value="Hemolysin-typ_Ca-bd_CS"/>
</dbReference>
<sequence length="899" mass="88753">MPTTFNWIYLGTTTSRIDAVEGGLEGGSGLADNVAVLTGTSYGSAGSPLYSRAVTATMTPSGTATSYQNTDVAGQTYSTPTTVGGTPQTLQHDAVGVYSANITYADGTTSATPVNLVIVQAQTGELFLAPPPSTSGVNAALTSKPITSIQLISPVATSNTNNTVFALDRQTGVFDNGVIDGTSGNDSIVSGYVEPGLSGSDQIDNGDGLTGPATGYNDDVILAGAGNDTVRSGLGNDSVNGGAGADSLEGEAGNDTLIGGTGNDVLDGGAGNDSIDGGDDNDLINLTGAFGTDTITGGAGSDTISGSGLGGASTVNFSDGSGSFVNGGNTANFNTIESITTGAGNDTVNISGAQAGSFLTGEGADTINAGGSGADVINAGGGDDLINLSGAFGADTITGGAGSDTISGAGLTGASTVTYSGGSGSFASGGSTASFNTVEGIATGAGNDTIDASTNATSASFVTGAGNDSFTGGAGAETVNGGSGDDTIRSGGGNDSVLAGDGNDLVEAGDGDDFVDAGDGADTVDGGIGNDTILGGIGNDQLSGGAGNDSLLGGAGADVLLGGDGNDTLNGGEGSDTLTGGAGDDVFVVTSGDVITDFSTGNSGGAADGDATNNDRIDLSAFYNDSNLAIINAQRAGLGLTPYRSTLSWLKADQADDGVLNSITTAAGFGQDFTLTIQNGGTAVAAAELTTETVGVVCFGSDAMIETADGAVAAGQLKVGDLVLTRDAGFQPIRWIAQRPLGAGMLEADPALRPVRIRAGALGQGLPKHDLIVSQQHRMLVRSKIAERMFGTPEVLVAAKQLMVTDGIDLATDLDEVTYVHFLFDAHQIVLANGAETESLYTGAEALKTVPAEARDEIFALFPELAEGASHPAVRELLSGRMGRKLAHRHAQNGKKLVA</sequence>
<keyword evidence="5" id="KW-0677">Repeat</keyword>
<dbReference type="Proteomes" id="UP001589795">
    <property type="component" value="Unassembled WGS sequence"/>
</dbReference>
<feature type="region of interest" description="Disordered" evidence="8">
    <location>
        <begin position="241"/>
        <end position="260"/>
    </location>
</feature>
<evidence type="ECO:0000313" key="11">
    <source>
        <dbReference type="Proteomes" id="UP001589795"/>
    </source>
</evidence>
<evidence type="ECO:0000256" key="1">
    <source>
        <dbReference type="ARBA" id="ARBA00004370"/>
    </source>
</evidence>